<dbReference type="InterPro" id="IPR035983">
    <property type="entry name" value="Hect_E3_ubiquitin_ligase"/>
</dbReference>
<dbReference type="Proteomes" id="UP000001640">
    <property type="component" value="Chromosome 1"/>
</dbReference>
<dbReference type="EC" id="2.3.2.26" evidence="2"/>
<keyword evidence="4 5" id="KW-0833">Ubl conjugation pathway</keyword>
<evidence type="ECO:0000256" key="4">
    <source>
        <dbReference type="ARBA" id="ARBA00022786"/>
    </source>
</evidence>
<dbReference type="PROSITE" id="PS50237">
    <property type="entry name" value="HECT"/>
    <property type="match status" value="1"/>
</dbReference>
<accession>G0V7E7</accession>
<dbReference type="AlphaFoldDB" id="G0V7E7"/>
<dbReference type="InParanoid" id="G0V7E7"/>
<dbReference type="eggNOG" id="KOG0941">
    <property type="taxonomic scope" value="Eukaryota"/>
</dbReference>
<dbReference type="GO" id="GO:0061630">
    <property type="term" value="F:ubiquitin protein ligase activity"/>
    <property type="evidence" value="ECO:0007669"/>
    <property type="project" value="UniProtKB-EC"/>
</dbReference>
<sequence>MGLFSRKSKENRNEAIHIVSTKNTAKKVLGKPLTKAAPQRSNSEGLKHRTNLQILRCSCCGSLVNFPKGTPKFKCGVCQVTTVLATDRNSFKEEAPNFDCSVRKLLKEVKKAYATLKIANTKDRKEIDEIFEPVSLYLRKGFGNANLLEKTFRLCQLNDAIDYSELDKFYKIVIELPTSKPLYYILKETNELLKRSSGTITQFYWLFIILRNPILRGNLNGKLSRKYKNKKLRIIAYDVIKRCIGYLSNFLTNTHHKIFVHYLDSLPIEIFSEYVELINLYITFQLTKITYCEKKANFVRNEHHSSRKSLELRDDDFWTSDKSTFLEILPKQRNVALSSVELKFKHYQYEEDWHIKCAAKLLKMFYTSNVKRKGNNTNLQTFCFYNTMFDYIDYKQDFDIWRGLGKTKSATQLLQLLQQPKNRFSLCNYPFLLSLGLKMCIIEYEVKRIMEYEAEHAFLTSLDKKKVVDVYFRIRVRRERITNDSLKCIRQHQGDLLKSLRVEFINEPGIDAGGLKKEWFLLLTKSLFNPMNGLFKYLEDSRLSWFAIQPICEEESDIESQKELYYLFGVVLALALFNSTILDLKFPKALYKKLCKEPLNFEDYRELYPETAKNLEKMLSYPGKDFEDLFCLSFTTTYQDATLGIFGSQSQTDKVTVELCKGGKGINVTQENKQRFVDLWVDFYLTKSISNSFDHFQTGFNRVCGKCYSISLFDSDELEKLVCGDEGKENYDFKILRSITKYGGGFNDQSKIVEWFWKIVESWSNQLQRKLLLFVTGSDRIPATGISTLPFKVTRLGTKDKEDLPLSHTCFNELCLWEYTTEEKLKNKLLCAITESEGFGFR</sequence>
<dbReference type="InterPro" id="IPR000569">
    <property type="entry name" value="HECT_dom"/>
</dbReference>
<feature type="domain" description="HECT" evidence="6">
    <location>
        <begin position="492"/>
        <end position="842"/>
    </location>
</feature>
<dbReference type="Gene3D" id="3.30.2410.10">
    <property type="entry name" value="Hect, E3 ligase catalytic domain"/>
    <property type="match status" value="1"/>
</dbReference>
<dbReference type="Gene3D" id="3.30.2160.10">
    <property type="entry name" value="Hect, E3 ligase catalytic domain"/>
    <property type="match status" value="1"/>
</dbReference>
<evidence type="ECO:0000313" key="8">
    <source>
        <dbReference type="Proteomes" id="UP000001640"/>
    </source>
</evidence>
<evidence type="ECO:0000256" key="5">
    <source>
        <dbReference type="PROSITE-ProRule" id="PRU00104"/>
    </source>
</evidence>
<dbReference type="RefSeq" id="XP_003673776.1">
    <property type="nucleotide sequence ID" value="XM_003673728.1"/>
</dbReference>
<dbReference type="PANTHER" id="PTHR45700:SF8">
    <property type="entry name" value="HECT-TYPE E3 UBIQUITIN TRANSFERASE"/>
    <property type="match status" value="1"/>
</dbReference>
<organism evidence="7 8">
    <name type="scientific">Naumovozyma castellii</name>
    <name type="common">Yeast</name>
    <name type="synonym">Saccharomyces castellii</name>
    <dbReference type="NCBI Taxonomy" id="27288"/>
    <lineage>
        <taxon>Eukaryota</taxon>
        <taxon>Fungi</taxon>
        <taxon>Dikarya</taxon>
        <taxon>Ascomycota</taxon>
        <taxon>Saccharomycotina</taxon>
        <taxon>Saccharomycetes</taxon>
        <taxon>Saccharomycetales</taxon>
        <taxon>Saccharomycetaceae</taxon>
        <taxon>Naumovozyma</taxon>
    </lineage>
</organism>
<dbReference type="OMA" id="MYYLFGA"/>
<dbReference type="FunCoup" id="G0V7E7">
    <property type="interactions" value="85"/>
</dbReference>
<dbReference type="Gene3D" id="3.90.1750.10">
    <property type="entry name" value="Hect, E3 ligase catalytic domains"/>
    <property type="match status" value="1"/>
</dbReference>
<dbReference type="OrthoDB" id="8068875at2759"/>
<gene>
    <name evidence="7" type="primary">NCAS0A08370</name>
    <name evidence="7" type="ordered locus">NCAS_0A08370</name>
</gene>
<dbReference type="GeneID" id="96900874"/>
<dbReference type="InterPro" id="IPR044611">
    <property type="entry name" value="E3A/B/C-like"/>
</dbReference>
<reference key="2">
    <citation type="submission" date="2011-08" db="EMBL/GenBank/DDBJ databases">
        <title>Genome sequence of Naumovozyma castellii.</title>
        <authorList>
            <person name="Gordon J.L."/>
            <person name="Armisen D."/>
            <person name="Proux-Wera E."/>
            <person name="OhEigeartaigh S.S."/>
            <person name="Byrne K.P."/>
            <person name="Wolfe K.H."/>
        </authorList>
    </citation>
    <scope>NUCLEOTIDE SEQUENCE</scope>
    <source>
        <strain>Type strain:CBS 4309</strain>
    </source>
</reference>
<evidence type="ECO:0000313" key="7">
    <source>
        <dbReference type="EMBL" id="CCC67395.1"/>
    </source>
</evidence>
<dbReference type="Pfam" id="PF00632">
    <property type="entry name" value="HECT"/>
    <property type="match status" value="1"/>
</dbReference>
<dbReference type="HOGENOM" id="CLU_002173_5_1_1"/>
<dbReference type="STRING" id="1064592.G0V7E7"/>
<evidence type="ECO:0000256" key="1">
    <source>
        <dbReference type="ARBA" id="ARBA00000885"/>
    </source>
</evidence>
<proteinExistence type="predicted"/>
<dbReference type="KEGG" id="ncs:NCAS_0A08370"/>
<reference evidence="7 8" key="1">
    <citation type="journal article" date="2011" name="Proc. Natl. Acad. Sci. U.S.A.">
        <title>Evolutionary erosion of yeast sex chromosomes by mating-type switching accidents.</title>
        <authorList>
            <person name="Gordon J.L."/>
            <person name="Armisen D."/>
            <person name="Proux-Wera E."/>
            <person name="Oheigeartaigh S.S."/>
            <person name="Byrne K.P."/>
            <person name="Wolfe K.H."/>
        </authorList>
    </citation>
    <scope>NUCLEOTIDE SEQUENCE [LARGE SCALE GENOMIC DNA]</scope>
    <source>
        <strain evidence="8">ATCC 76901 / BCRC 22586 / CBS 4309 / NBRC 1992 / NRRL Y-12630</strain>
    </source>
</reference>
<feature type="active site" description="Glycyl thioester intermediate" evidence="5">
    <location>
        <position position="810"/>
    </location>
</feature>
<dbReference type="SMART" id="SM00119">
    <property type="entry name" value="HECTc"/>
    <property type="match status" value="1"/>
</dbReference>
<dbReference type="FunFam" id="3.30.2410.10:FF:000003">
    <property type="entry name" value="probable E3 ubiquitin-protein ligase HERC4 isoform X1"/>
    <property type="match status" value="1"/>
</dbReference>
<keyword evidence="8" id="KW-1185">Reference proteome</keyword>
<dbReference type="GO" id="GO:0031499">
    <property type="term" value="C:TRAMP complex"/>
    <property type="evidence" value="ECO:0007669"/>
    <property type="project" value="EnsemblFungi"/>
</dbReference>
<protein>
    <recommendedName>
        <fullName evidence="2">HECT-type E3 ubiquitin transferase</fullName>
        <ecNumber evidence="2">2.3.2.26</ecNumber>
    </recommendedName>
</protein>
<name>G0V7E7_NAUCA</name>
<evidence type="ECO:0000256" key="2">
    <source>
        <dbReference type="ARBA" id="ARBA00012485"/>
    </source>
</evidence>
<dbReference type="EMBL" id="HE576752">
    <property type="protein sequence ID" value="CCC67395.1"/>
    <property type="molecule type" value="Genomic_DNA"/>
</dbReference>
<keyword evidence="3" id="KW-0808">Transferase</keyword>
<comment type="catalytic activity">
    <reaction evidence="1">
        <text>S-ubiquitinyl-[E2 ubiquitin-conjugating enzyme]-L-cysteine + [acceptor protein]-L-lysine = [E2 ubiquitin-conjugating enzyme]-L-cysteine + N(6)-ubiquitinyl-[acceptor protein]-L-lysine.</text>
        <dbReference type="EC" id="2.3.2.26"/>
    </reaction>
</comment>
<dbReference type="SUPFAM" id="SSF56204">
    <property type="entry name" value="Hect, E3 ligase catalytic domain"/>
    <property type="match status" value="1"/>
</dbReference>
<dbReference type="CDD" id="cd00078">
    <property type="entry name" value="HECTc"/>
    <property type="match status" value="1"/>
</dbReference>
<dbReference type="GO" id="GO:0000209">
    <property type="term" value="P:protein polyubiquitination"/>
    <property type="evidence" value="ECO:0007669"/>
    <property type="project" value="InterPro"/>
</dbReference>
<evidence type="ECO:0000256" key="3">
    <source>
        <dbReference type="ARBA" id="ARBA00022679"/>
    </source>
</evidence>
<evidence type="ECO:0000259" key="6">
    <source>
        <dbReference type="PROSITE" id="PS50237"/>
    </source>
</evidence>
<dbReference type="PANTHER" id="PTHR45700">
    <property type="entry name" value="UBIQUITIN-PROTEIN LIGASE E3C"/>
    <property type="match status" value="1"/>
</dbReference>